<evidence type="ECO:0000313" key="8">
    <source>
        <dbReference type="Proteomes" id="UP000708208"/>
    </source>
</evidence>
<comment type="caution">
    <text evidence="7">The sequence shown here is derived from an EMBL/GenBank/DDBJ whole genome shotgun (WGS) entry which is preliminary data.</text>
</comment>
<dbReference type="EMBL" id="CAJVCH010054562">
    <property type="protein sequence ID" value="CAG7718586.1"/>
    <property type="molecule type" value="Genomic_DNA"/>
</dbReference>
<dbReference type="InterPro" id="IPR017981">
    <property type="entry name" value="GPCR_2-like_7TM"/>
</dbReference>
<feature type="domain" description="G-protein coupled receptors family 2 profile 2" evidence="6">
    <location>
        <begin position="1"/>
        <end position="98"/>
    </location>
</feature>
<dbReference type="OrthoDB" id="5967113at2759"/>
<dbReference type="GO" id="GO:0017046">
    <property type="term" value="F:peptide hormone binding"/>
    <property type="evidence" value="ECO:0007669"/>
    <property type="project" value="TreeGrafter"/>
</dbReference>
<keyword evidence="2 5" id="KW-0812">Transmembrane</keyword>
<accession>A0A8J2JFA9</accession>
<sequence length="98" mass="11294">MQGWLCNVAISLHFYSLLVVTCWMLVLGHFLNEKLSTEHVRSQIPIRKYVAFSWVVPAFIVSLWAILMEFTNGSGCWSNYTKSHVFWIIVTPLVASFL</sequence>
<feature type="transmembrane region" description="Helical" evidence="5">
    <location>
        <begin position="51"/>
        <end position="68"/>
    </location>
</feature>
<protein>
    <recommendedName>
        <fullName evidence="6">G-protein coupled receptors family 2 profile 2 domain-containing protein</fullName>
    </recommendedName>
</protein>
<proteinExistence type="predicted"/>
<dbReference type="PANTHER" id="PTHR45620">
    <property type="entry name" value="PDF RECEPTOR-LIKE PROTEIN-RELATED"/>
    <property type="match status" value="1"/>
</dbReference>
<comment type="subcellular location">
    <subcellularLocation>
        <location evidence="1">Membrane</location>
        <topology evidence="1">Multi-pass membrane protein</topology>
    </subcellularLocation>
</comment>
<evidence type="ECO:0000259" key="6">
    <source>
        <dbReference type="PROSITE" id="PS50261"/>
    </source>
</evidence>
<evidence type="ECO:0000256" key="4">
    <source>
        <dbReference type="ARBA" id="ARBA00023136"/>
    </source>
</evidence>
<dbReference type="InterPro" id="IPR000832">
    <property type="entry name" value="GPCR_2_secretin-like"/>
</dbReference>
<evidence type="ECO:0000256" key="3">
    <source>
        <dbReference type="ARBA" id="ARBA00022989"/>
    </source>
</evidence>
<dbReference type="GO" id="GO:0007188">
    <property type="term" value="P:adenylate cyclase-modulating G protein-coupled receptor signaling pathway"/>
    <property type="evidence" value="ECO:0007669"/>
    <property type="project" value="TreeGrafter"/>
</dbReference>
<dbReference type="PROSITE" id="PS50261">
    <property type="entry name" value="G_PROTEIN_RECEP_F2_4"/>
    <property type="match status" value="1"/>
</dbReference>
<gene>
    <name evidence="7" type="ORF">AFUS01_LOCUS7967</name>
</gene>
<dbReference type="GO" id="GO:0008528">
    <property type="term" value="F:G protein-coupled peptide receptor activity"/>
    <property type="evidence" value="ECO:0007669"/>
    <property type="project" value="TreeGrafter"/>
</dbReference>
<dbReference type="InterPro" id="IPR050332">
    <property type="entry name" value="GPCR_2"/>
</dbReference>
<reference evidence="7" key="1">
    <citation type="submission" date="2021-06" db="EMBL/GenBank/DDBJ databases">
        <authorList>
            <person name="Hodson N. C."/>
            <person name="Mongue J. A."/>
            <person name="Jaron S. K."/>
        </authorList>
    </citation>
    <scope>NUCLEOTIDE SEQUENCE</scope>
</reference>
<evidence type="ECO:0000313" key="7">
    <source>
        <dbReference type="EMBL" id="CAG7718586.1"/>
    </source>
</evidence>
<feature type="non-terminal residue" evidence="7">
    <location>
        <position position="1"/>
    </location>
</feature>
<evidence type="ECO:0000256" key="1">
    <source>
        <dbReference type="ARBA" id="ARBA00004141"/>
    </source>
</evidence>
<dbReference type="GO" id="GO:0005886">
    <property type="term" value="C:plasma membrane"/>
    <property type="evidence" value="ECO:0007669"/>
    <property type="project" value="TreeGrafter"/>
</dbReference>
<evidence type="ECO:0000256" key="5">
    <source>
        <dbReference type="SAM" id="Phobius"/>
    </source>
</evidence>
<dbReference type="PANTHER" id="PTHR45620:SF1">
    <property type="entry name" value="G-PROTEIN COUPLED RECEPTORS FAMILY 2 PROFILE 2 DOMAIN-CONTAINING PROTEIN"/>
    <property type="match status" value="1"/>
</dbReference>
<dbReference type="Pfam" id="PF00002">
    <property type="entry name" value="7tm_2"/>
    <property type="match status" value="1"/>
</dbReference>
<keyword evidence="3 5" id="KW-1133">Transmembrane helix</keyword>
<feature type="transmembrane region" description="Helical" evidence="5">
    <location>
        <begin position="12"/>
        <end position="31"/>
    </location>
</feature>
<name>A0A8J2JFA9_9HEXA</name>
<organism evidence="7 8">
    <name type="scientific">Allacma fusca</name>
    <dbReference type="NCBI Taxonomy" id="39272"/>
    <lineage>
        <taxon>Eukaryota</taxon>
        <taxon>Metazoa</taxon>
        <taxon>Ecdysozoa</taxon>
        <taxon>Arthropoda</taxon>
        <taxon>Hexapoda</taxon>
        <taxon>Collembola</taxon>
        <taxon>Symphypleona</taxon>
        <taxon>Sminthuridae</taxon>
        <taxon>Allacma</taxon>
    </lineage>
</organism>
<keyword evidence="8" id="KW-1185">Reference proteome</keyword>
<dbReference type="Proteomes" id="UP000708208">
    <property type="component" value="Unassembled WGS sequence"/>
</dbReference>
<evidence type="ECO:0000256" key="2">
    <source>
        <dbReference type="ARBA" id="ARBA00022692"/>
    </source>
</evidence>
<keyword evidence="4 5" id="KW-0472">Membrane</keyword>
<dbReference type="GO" id="GO:0007166">
    <property type="term" value="P:cell surface receptor signaling pathway"/>
    <property type="evidence" value="ECO:0007669"/>
    <property type="project" value="InterPro"/>
</dbReference>
<dbReference type="AlphaFoldDB" id="A0A8J2JFA9"/>